<dbReference type="InterPro" id="IPR026458">
    <property type="entry name" value="Csg_halobact"/>
</dbReference>
<feature type="region of interest" description="Disordered" evidence="1">
    <location>
        <begin position="773"/>
        <end position="823"/>
    </location>
</feature>
<sequence>MNVGTISVVVVTVFVVSSAAGVGVVVGGTDATADVSGAAAQFAQDGDVSALAPRGRWNPATSRGELVLDGESYYRVYRGEADIDRWRRASDDADVTGRTLSGQGGAADGDVLDLSASIPRDQTVGRYADGDLTAQVVEPRITSLRLVDSRGVELGSDVTVRRSQRLLLRVDWNFVEAEDLQVDVRRDGVGYENEALSTAATSEQLATLPSGFDRADLAREMQGAGTTGRSTAAWLFDFTDLDPGVYTLRVEGVDDLTTGDATRTVTVRAGTESRPTLGFDDRTVSRGDWARFTITGSDSGTYHAVSIPRSRLRSSTTDPARVFRAVGDVAATGSTDQRAYGIVEIPDSGEGVGSVDTGLLDTGRTTVTLHGARSTRADAVSSVTDQPGGVSTVALDVDRAGLSTNLGDLTYTTGTAVDVRGTGSGADRVALYIRDGGDWYLLTLDGRRTVRVGADGVWEVRNVVLSDGGDGGYILRVPGTYRLGVVDADQFDDPTDPPDRIFREEFADLRSEQKNIRTVAPGLTGRVTTYDGEVADTDAVAVRGVAAGAVEVGLVVVDQRGGIRAASIRVDRDTTFEASVRLADLARGRVTALIVAPGRDGEFGSGSVRTPDGTTIRLDSVGAFLRYVETQRDRGHTGEQTLARIEGEVLTAAGSDDLAVRQTLQLAAPRTTVRDVVPADRPDATGMLAVPPGGTMLVRGTTNRNPDDALVVVEVIEGPSAASFPSVTTAAWGSDGIWSAQLAVPAGADPGTYTLRIEDGETAVTRQVVIGRERTPTERPPPPTERPTVTAMPTEHPSTPTDRPTATPTPTAPPSPTNGGGPGFGPLVATLALCAFVVVTLTRRRR</sequence>
<keyword evidence="2" id="KW-0812">Transmembrane</keyword>
<evidence type="ECO:0000313" key="4">
    <source>
        <dbReference type="EMBL" id="RMB24010.1"/>
    </source>
</evidence>
<dbReference type="GeneID" id="38470163"/>
<dbReference type="KEGG" id="haer:DU502_02715"/>
<reference evidence="3 6" key="2">
    <citation type="submission" date="2018-07" db="EMBL/GenBank/DDBJ databases">
        <title>Genome sequences of Haloplanus aerogenes JCM 16430T.</title>
        <authorList>
            <person name="Kim Y.B."/>
            <person name="Roh S.W."/>
        </authorList>
    </citation>
    <scope>NUCLEOTIDE SEQUENCE [LARGE SCALE GENOMIC DNA]</scope>
    <source>
        <strain evidence="3 6">JCM 16430</strain>
    </source>
</reference>
<evidence type="ECO:0000313" key="3">
    <source>
        <dbReference type="EMBL" id="AZH24355.1"/>
    </source>
</evidence>
<dbReference type="OrthoDB" id="239724at2157"/>
<accession>A0A3M0DTH1</accession>
<reference evidence="4" key="3">
    <citation type="submission" date="2018-10" db="EMBL/GenBank/DDBJ databases">
        <authorList>
            <person name="Whitman W."/>
            <person name="Huntemann M."/>
            <person name="Clum A."/>
            <person name="Pillay M."/>
            <person name="Palaniappan K."/>
            <person name="Varghese N."/>
            <person name="Mikhailova N."/>
            <person name="Stamatis D."/>
            <person name="Reddy T."/>
            <person name="Daum C."/>
            <person name="Shapiro N."/>
            <person name="Ivanova N."/>
            <person name="Kyrpides N."/>
            <person name="Woyke T."/>
        </authorList>
    </citation>
    <scope>NUCLEOTIDE SEQUENCE</scope>
    <source>
        <strain evidence="4">CGMCC 1.10124</strain>
    </source>
</reference>
<reference evidence="4 5" key="1">
    <citation type="journal article" date="2015" name="Stand. Genomic Sci.">
        <title>Genomic Encyclopedia of Bacterial and Archaeal Type Strains, Phase III: the genomes of soil and plant-associated and newly described type strains.</title>
        <authorList>
            <person name="Whitman W.B."/>
            <person name="Woyke T."/>
            <person name="Klenk H.P."/>
            <person name="Zhou Y."/>
            <person name="Lilburn T.G."/>
            <person name="Beck B.J."/>
            <person name="De Vos P."/>
            <person name="Vandamme P."/>
            <person name="Eisen J.A."/>
            <person name="Garrity G."/>
            <person name="Hugenholtz P."/>
            <person name="Kyrpides N.C."/>
        </authorList>
    </citation>
    <scope>NUCLEOTIDE SEQUENCE [LARGE SCALE GENOMIC DNA]</scope>
    <source>
        <strain evidence="4 5">CGMCC 1.10124</strain>
    </source>
</reference>
<dbReference type="AlphaFoldDB" id="A0A3M0DTH1"/>
<feature type="compositionally biased region" description="Low complexity" evidence="1">
    <location>
        <begin position="797"/>
        <end position="809"/>
    </location>
</feature>
<gene>
    <name evidence="3" type="primary">csg</name>
    <name evidence="4" type="ORF">ATH50_1243</name>
    <name evidence="3" type="ORF">DU502_02715</name>
</gene>
<keyword evidence="6" id="KW-1185">Reference proteome</keyword>
<dbReference type="Proteomes" id="UP000282007">
    <property type="component" value="Chromosome"/>
</dbReference>
<evidence type="ECO:0000256" key="2">
    <source>
        <dbReference type="SAM" id="Phobius"/>
    </source>
</evidence>
<organism evidence="4 5">
    <name type="scientific">Haloplanus aerogenes</name>
    <dbReference type="NCBI Taxonomy" id="660522"/>
    <lineage>
        <taxon>Archaea</taxon>
        <taxon>Methanobacteriati</taxon>
        <taxon>Methanobacteriota</taxon>
        <taxon>Stenosarchaea group</taxon>
        <taxon>Halobacteria</taxon>
        <taxon>Halobacteriales</taxon>
        <taxon>Haloferacaceae</taxon>
        <taxon>Haloplanus</taxon>
    </lineage>
</organism>
<keyword evidence="2" id="KW-0472">Membrane</keyword>
<dbReference type="RefSeq" id="WP_121919901.1">
    <property type="nucleotide sequence ID" value="NZ_CP034145.1"/>
</dbReference>
<evidence type="ECO:0000313" key="6">
    <source>
        <dbReference type="Proteomes" id="UP000282007"/>
    </source>
</evidence>
<name>A0A3M0DTH1_9EURY</name>
<dbReference type="EMBL" id="CP034145">
    <property type="protein sequence ID" value="AZH24355.1"/>
    <property type="molecule type" value="Genomic_DNA"/>
</dbReference>
<evidence type="ECO:0000256" key="1">
    <source>
        <dbReference type="SAM" id="MobiDB-lite"/>
    </source>
</evidence>
<dbReference type="Proteomes" id="UP000277326">
    <property type="component" value="Unassembled WGS sequence"/>
</dbReference>
<proteinExistence type="predicted"/>
<evidence type="ECO:0000313" key="5">
    <source>
        <dbReference type="Proteomes" id="UP000277326"/>
    </source>
</evidence>
<protein>
    <submittedName>
        <fullName evidence="3 4">Major cell surface glycoprotein</fullName>
    </submittedName>
</protein>
<keyword evidence="2" id="KW-1133">Transmembrane helix</keyword>
<dbReference type="NCBIfam" id="TIGR04216">
    <property type="entry name" value="halo_surf_glyco"/>
    <property type="match status" value="1"/>
</dbReference>
<feature type="transmembrane region" description="Helical" evidence="2">
    <location>
        <begin position="823"/>
        <end position="842"/>
    </location>
</feature>
<dbReference type="EMBL" id="REFS01000002">
    <property type="protein sequence ID" value="RMB24010.1"/>
    <property type="molecule type" value="Genomic_DNA"/>
</dbReference>